<keyword evidence="1" id="KW-1133">Transmembrane helix</keyword>
<feature type="transmembrane region" description="Helical" evidence="1">
    <location>
        <begin position="75"/>
        <end position="93"/>
    </location>
</feature>
<protein>
    <submittedName>
        <fullName evidence="3">Membrane protein</fullName>
    </submittedName>
</protein>
<dbReference type="PANTHER" id="PTHR22911">
    <property type="entry name" value="ACYL-MALONYL CONDENSING ENZYME-RELATED"/>
    <property type="match status" value="1"/>
</dbReference>
<dbReference type="SUPFAM" id="SSF103481">
    <property type="entry name" value="Multidrug resistance efflux transporter EmrE"/>
    <property type="match status" value="2"/>
</dbReference>
<evidence type="ECO:0000256" key="1">
    <source>
        <dbReference type="SAM" id="Phobius"/>
    </source>
</evidence>
<keyword evidence="1" id="KW-0812">Transmembrane</keyword>
<feature type="transmembrane region" description="Helical" evidence="1">
    <location>
        <begin position="99"/>
        <end position="120"/>
    </location>
</feature>
<accession>A0ABQ6BNI1</accession>
<feature type="transmembrane region" description="Helical" evidence="1">
    <location>
        <begin position="15"/>
        <end position="35"/>
    </location>
</feature>
<dbReference type="InterPro" id="IPR037185">
    <property type="entry name" value="EmrE-like"/>
</dbReference>
<evidence type="ECO:0000313" key="3">
    <source>
        <dbReference type="EMBL" id="GLS02822.1"/>
    </source>
</evidence>
<keyword evidence="4" id="KW-1185">Reference proteome</keyword>
<dbReference type="PANTHER" id="PTHR22911:SF76">
    <property type="entry name" value="EAMA DOMAIN-CONTAINING PROTEIN"/>
    <property type="match status" value="1"/>
</dbReference>
<proteinExistence type="predicted"/>
<organism evidence="3 4">
    <name type="scientific">Brevundimonas denitrificans</name>
    <dbReference type="NCBI Taxonomy" id="1443434"/>
    <lineage>
        <taxon>Bacteria</taxon>
        <taxon>Pseudomonadati</taxon>
        <taxon>Pseudomonadota</taxon>
        <taxon>Alphaproteobacteria</taxon>
        <taxon>Caulobacterales</taxon>
        <taxon>Caulobacteraceae</taxon>
        <taxon>Brevundimonas</taxon>
    </lineage>
</organism>
<feature type="transmembrane region" description="Helical" evidence="1">
    <location>
        <begin position="127"/>
        <end position="145"/>
    </location>
</feature>
<feature type="transmembrane region" description="Helical" evidence="1">
    <location>
        <begin position="47"/>
        <end position="63"/>
    </location>
</feature>
<feature type="transmembrane region" description="Helical" evidence="1">
    <location>
        <begin position="188"/>
        <end position="208"/>
    </location>
</feature>
<reference evidence="4" key="1">
    <citation type="journal article" date="2019" name="Int. J. Syst. Evol. Microbiol.">
        <title>The Global Catalogue of Microorganisms (GCM) 10K type strain sequencing project: providing services to taxonomists for standard genome sequencing and annotation.</title>
        <authorList>
            <consortium name="The Broad Institute Genomics Platform"/>
            <consortium name="The Broad Institute Genome Sequencing Center for Infectious Disease"/>
            <person name="Wu L."/>
            <person name="Ma J."/>
        </authorList>
    </citation>
    <scope>NUCLEOTIDE SEQUENCE [LARGE SCALE GENOMIC DNA]</scope>
    <source>
        <strain evidence="4">NBRC 110107</strain>
    </source>
</reference>
<comment type="caution">
    <text evidence="3">The sequence shown here is derived from an EMBL/GenBank/DDBJ whole genome shotgun (WGS) entry which is preliminary data.</text>
</comment>
<gene>
    <name evidence="3" type="ORF">GCM10007859_28590</name>
</gene>
<evidence type="ECO:0000313" key="4">
    <source>
        <dbReference type="Proteomes" id="UP001156921"/>
    </source>
</evidence>
<evidence type="ECO:0000259" key="2">
    <source>
        <dbReference type="Pfam" id="PF00892"/>
    </source>
</evidence>
<sequence length="308" mass="31714">MCAFPRYTPPMPSRAAALTVLILAAMVLGFAPILVRLSDAGPAAAGFWRFAFALPWLLVMTARPGGEGVGRPSNWMVLAGGMLVLDLGFWHYSIAFTSVANATTLTNLTPVVVTLVGWWLFKDRPKALFLVALAAAIAGAVTMSLGADGGQGANPPLGDVFAAVTALWYAGYFIAVKAARGRHSAGRVMLWSTAVAAPGLLLAALLLGEQILPGSWGGWAACAGLGLMHVVGQGGVAWSLGRLPAALTAVTVLIQPVVAALLGWLIFAETLTPVQALGGAVVLAAIVLAQWSSIKKKGAEVETAAPVL</sequence>
<feature type="transmembrane region" description="Helical" evidence="1">
    <location>
        <begin position="214"/>
        <end position="231"/>
    </location>
</feature>
<feature type="transmembrane region" description="Helical" evidence="1">
    <location>
        <begin position="273"/>
        <end position="291"/>
    </location>
</feature>
<name>A0ABQ6BNI1_9CAUL</name>
<feature type="transmembrane region" description="Helical" evidence="1">
    <location>
        <begin position="157"/>
        <end position="176"/>
    </location>
</feature>
<dbReference type="InterPro" id="IPR000620">
    <property type="entry name" value="EamA_dom"/>
</dbReference>
<keyword evidence="1" id="KW-0472">Membrane</keyword>
<feature type="transmembrane region" description="Helical" evidence="1">
    <location>
        <begin position="243"/>
        <end position="267"/>
    </location>
</feature>
<dbReference type="Proteomes" id="UP001156921">
    <property type="component" value="Unassembled WGS sequence"/>
</dbReference>
<feature type="domain" description="EamA" evidence="2">
    <location>
        <begin position="157"/>
        <end position="288"/>
    </location>
</feature>
<dbReference type="Pfam" id="PF00892">
    <property type="entry name" value="EamA"/>
    <property type="match status" value="2"/>
</dbReference>
<feature type="domain" description="EamA" evidence="2">
    <location>
        <begin position="18"/>
        <end position="144"/>
    </location>
</feature>
<dbReference type="RefSeq" id="WP_284223757.1">
    <property type="nucleotide sequence ID" value="NZ_BSOY01000125.1"/>
</dbReference>
<dbReference type="EMBL" id="BSOY01000125">
    <property type="protein sequence ID" value="GLS02822.1"/>
    <property type="molecule type" value="Genomic_DNA"/>
</dbReference>